<dbReference type="SUPFAM" id="SSF53187">
    <property type="entry name" value="Zn-dependent exopeptidases"/>
    <property type="match status" value="1"/>
</dbReference>
<dbReference type="InterPro" id="IPR007709">
    <property type="entry name" value="N-FG_amidohydro"/>
</dbReference>
<proteinExistence type="predicted"/>
<dbReference type="Proteomes" id="UP000030988">
    <property type="component" value="Unassembled WGS sequence"/>
</dbReference>
<dbReference type="OrthoDB" id="8716700at2"/>
<protein>
    <recommendedName>
        <fullName evidence="3">N-formylglutamate amidohydrolase</fullName>
    </recommendedName>
</protein>
<evidence type="ECO:0000313" key="2">
    <source>
        <dbReference type="Proteomes" id="UP000030988"/>
    </source>
</evidence>
<dbReference type="Pfam" id="PF05013">
    <property type="entry name" value="FGase"/>
    <property type="match status" value="1"/>
</dbReference>
<organism evidence="1 2">
    <name type="scientific">Croceibacterium mercuriale</name>
    <dbReference type="NCBI Taxonomy" id="1572751"/>
    <lineage>
        <taxon>Bacteria</taxon>
        <taxon>Pseudomonadati</taxon>
        <taxon>Pseudomonadota</taxon>
        <taxon>Alphaproteobacteria</taxon>
        <taxon>Sphingomonadales</taxon>
        <taxon>Erythrobacteraceae</taxon>
        <taxon>Croceibacterium</taxon>
    </lineage>
</organism>
<dbReference type="PIRSF" id="PIRSF029730">
    <property type="entry name" value="UCP029730"/>
    <property type="match status" value="1"/>
</dbReference>
<reference evidence="1 2" key="1">
    <citation type="submission" date="2014-11" db="EMBL/GenBank/DDBJ databases">
        <title>Draft genome sequence of Kirrobacter mercurialis.</title>
        <authorList>
            <person name="Coil D.A."/>
            <person name="Eisen J.A."/>
        </authorList>
    </citation>
    <scope>NUCLEOTIDE SEQUENCE [LARGE SCALE GENOMIC DNA]</scope>
    <source>
        <strain evidence="1 2">Coronado</strain>
    </source>
</reference>
<name>A0A0B2BXJ9_9SPHN</name>
<evidence type="ECO:0008006" key="3">
    <source>
        <dbReference type="Google" id="ProtNLM"/>
    </source>
</evidence>
<dbReference type="InterPro" id="IPR011227">
    <property type="entry name" value="UCP029730"/>
</dbReference>
<gene>
    <name evidence="1" type="ORF">PK98_11385</name>
</gene>
<sequence>MTEPVLCPADPAPVTLIGPPLAPGPLVFLGDHAGALIPRSLGTLGVGEADRRRHIALDIGIGQLGRLLAEHFGATFVSQTYSRLVVDCNRAPFSPGAMPEVSDGTAIPGNTDLAETVRADRVAAIHEPYHQAIADLLAGRRAAGLPTILVALHSFTPVYAGKARPWQAGVIHGGPGSDYGRRVLAGLQGVQDLTVGDNLPYAFDDTDYTIPRHAFPNALQWLEIEIRQDLLGTPDQVAEVARWLAPVLRDAMEG</sequence>
<evidence type="ECO:0000313" key="1">
    <source>
        <dbReference type="EMBL" id="KHL24580.1"/>
    </source>
</evidence>
<dbReference type="RefSeq" id="WP_039097029.1">
    <property type="nucleotide sequence ID" value="NZ_JTDN01000002.1"/>
</dbReference>
<dbReference type="AlphaFoldDB" id="A0A0B2BXJ9"/>
<dbReference type="Gene3D" id="3.40.630.40">
    <property type="entry name" value="Zn-dependent exopeptidases"/>
    <property type="match status" value="1"/>
</dbReference>
<accession>A0A0B2BXJ9</accession>
<keyword evidence="2" id="KW-1185">Reference proteome</keyword>
<comment type="caution">
    <text evidence="1">The sequence shown here is derived from an EMBL/GenBank/DDBJ whole genome shotgun (WGS) entry which is preliminary data.</text>
</comment>
<dbReference type="STRING" id="1572751.PK98_11385"/>
<dbReference type="EMBL" id="JTDN01000002">
    <property type="protein sequence ID" value="KHL24580.1"/>
    <property type="molecule type" value="Genomic_DNA"/>
</dbReference>